<evidence type="ECO:0000313" key="2">
    <source>
        <dbReference type="EMBL" id="TCZ80061.1"/>
    </source>
</evidence>
<accession>A0A4R4ENG0</accession>
<keyword evidence="1" id="KW-0472">Membrane</keyword>
<comment type="caution">
    <text evidence="2">The sequence shown here is derived from an EMBL/GenBank/DDBJ whole genome shotgun (WGS) entry which is preliminary data.</text>
</comment>
<feature type="transmembrane region" description="Helical" evidence="1">
    <location>
        <begin position="9"/>
        <end position="28"/>
    </location>
</feature>
<protein>
    <submittedName>
        <fullName evidence="2">Uncharacterized protein</fullName>
    </submittedName>
</protein>
<keyword evidence="1" id="KW-0812">Transmembrane</keyword>
<keyword evidence="1" id="KW-1133">Transmembrane helix</keyword>
<reference evidence="2 3" key="1">
    <citation type="submission" date="2019-03" db="EMBL/GenBank/DDBJ databases">
        <authorList>
            <person name="Kim M.K.M."/>
        </authorList>
    </citation>
    <scope>NUCLEOTIDE SEQUENCE [LARGE SCALE GENOMIC DNA]</scope>
    <source>
        <strain evidence="2 3">18JY21-1</strain>
    </source>
</reference>
<dbReference type="Proteomes" id="UP000295418">
    <property type="component" value="Unassembled WGS sequence"/>
</dbReference>
<dbReference type="RefSeq" id="WP_132416708.1">
    <property type="nucleotide sequence ID" value="NZ_SKFG01000002.1"/>
</dbReference>
<organism evidence="2 3">
    <name type="scientific">Paenibacillus albiflavus</name>
    <dbReference type="NCBI Taxonomy" id="2545760"/>
    <lineage>
        <taxon>Bacteria</taxon>
        <taxon>Bacillati</taxon>
        <taxon>Bacillota</taxon>
        <taxon>Bacilli</taxon>
        <taxon>Bacillales</taxon>
        <taxon>Paenibacillaceae</taxon>
        <taxon>Paenibacillus</taxon>
    </lineage>
</organism>
<evidence type="ECO:0000313" key="3">
    <source>
        <dbReference type="Proteomes" id="UP000295418"/>
    </source>
</evidence>
<gene>
    <name evidence="2" type="ORF">E0485_04180</name>
</gene>
<name>A0A4R4ENG0_9BACL</name>
<proteinExistence type="predicted"/>
<keyword evidence="3" id="KW-1185">Reference proteome</keyword>
<sequence>MRRKIINPYTVWFVVILIFSSLFFLWNLSGMKSESMYLIFPKLKRDYINYFDYKDKHVDQSIGEVYANYKELPVSEMIAIDMLVHYGTFIRVPDKYIKSYLAATNQKFDNDVWYEFLLEVEMQSDKLYERYKHIIVEDKAYLYGTFAFIFLLLTYVSISLERIKKLKQGIPED</sequence>
<feature type="transmembrane region" description="Helical" evidence="1">
    <location>
        <begin position="140"/>
        <end position="158"/>
    </location>
</feature>
<evidence type="ECO:0000256" key="1">
    <source>
        <dbReference type="SAM" id="Phobius"/>
    </source>
</evidence>
<dbReference type="EMBL" id="SKFG01000002">
    <property type="protein sequence ID" value="TCZ80061.1"/>
    <property type="molecule type" value="Genomic_DNA"/>
</dbReference>
<dbReference type="AlphaFoldDB" id="A0A4R4ENG0"/>